<comment type="caution">
    <text evidence="6">The sequence shown here is derived from an EMBL/GenBank/DDBJ whole genome shotgun (WGS) entry which is preliminary data.</text>
</comment>
<organism evidence="6 7">
    <name type="scientific">Phytoactinopolyspora halotolerans</name>
    <dbReference type="NCBI Taxonomy" id="1981512"/>
    <lineage>
        <taxon>Bacteria</taxon>
        <taxon>Bacillati</taxon>
        <taxon>Actinomycetota</taxon>
        <taxon>Actinomycetes</taxon>
        <taxon>Jiangellales</taxon>
        <taxon>Jiangellaceae</taxon>
        <taxon>Phytoactinopolyspora</taxon>
    </lineage>
</organism>
<keyword evidence="4" id="KW-0106">Calcium</keyword>
<dbReference type="InterPro" id="IPR023572">
    <property type="entry name" value="Archease_dom"/>
</dbReference>
<keyword evidence="7" id="KW-1185">Reference proteome</keyword>
<dbReference type="EMBL" id="JAAGOA010000020">
    <property type="protein sequence ID" value="NEE03169.1"/>
    <property type="molecule type" value="Genomic_DNA"/>
</dbReference>
<dbReference type="Proteomes" id="UP000475214">
    <property type="component" value="Unassembled WGS sequence"/>
</dbReference>
<evidence type="ECO:0000256" key="3">
    <source>
        <dbReference type="ARBA" id="ARBA00022723"/>
    </source>
</evidence>
<dbReference type="InterPro" id="IPR036820">
    <property type="entry name" value="Archease_dom_sf"/>
</dbReference>
<dbReference type="GO" id="GO:0046872">
    <property type="term" value="F:metal ion binding"/>
    <property type="evidence" value="ECO:0007669"/>
    <property type="project" value="UniProtKB-KW"/>
</dbReference>
<evidence type="ECO:0000256" key="1">
    <source>
        <dbReference type="ARBA" id="ARBA00007963"/>
    </source>
</evidence>
<accession>A0A6L9SDR9</accession>
<dbReference type="AlphaFoldDB" id="A0A6L9SDR9"/>
<evidence type="ECO:0000256" key="4">
    <source>
        <dbReference type="ARBA" id="ARBA00022837"/>
    </source>
</evidence>
<dbReference type="RefSeq" id="WP_163742542.1">
    <property type="nucleotide sequence ID" value="NZ_JAAGOA010000020.1"/>
</dbReference>
<dbReference type="Gene3D" id="3.55.10.10">
    <property type="entry name" value="Archease domain"/>
    <property type="match status" value="1"/>
</dbReference>
<keyword evidence="3" id="KW-0479">Metal-binding</keyword>
<dbReference type="GO" id="GO:0008033">
    <property type="term" value="P:tRNA processing"/>
    <property type="evidence" value="ECO:0007669"/>
    <property type="project" value="UniProtKB-KW"/>
</dbReference>
<evidence type="ECO:0000313" key="7">
    <source>
        <dbReference type="Proteomes" id="UP000475214"/>
    </source>
</evidence>
<protein>
    <submittedName>
        <fullName evidence="6">Archease</fullName>
    </submittedName>
</protein>
<comment type="similarity">
    <text evidence="1">Belongs to the archease family.</text>
</comment>
<proteinExistence type="inferred from homology"/>
<evidence type="ECO:0000256" key="2">
    <source>
        <dbReference type="ARBA" id="ARBA00022694"/>
    </source>
</evidence>
<name>A0A6L9SDR9_9ACTN</name>
<keyword evidence="2" id="KW-0819">tRNA processing</keyword>
<gene>
    <name evidence="6" type="ORF">G1H10_23670</name>
</gene>
<feature type="domain" description="Archease" evidence="5">
    <location>
        <begin position="11"/>
        <end position="153"/>
    </location>
</feature>
<evidence type="ECO:0000259" key="5">
    <source>
        <dbReference type="Pfam" id="PF01951"/>
    </source>
</evidence>
<evidence type="ECO:0000313" key="6">
    <source>
        <dbReference type="EMBL" id="NEE03169.1"/>
    </source>
</evidence>
<reference evidence="6 7" key="1">
    <citation type="submission" date="2020-02" db="EMBL/GenBank/DDBJ databases">
        <authorList>
            <person name="Li X.-J."/>
            <person name="Han X.-M."/>
        </authorList>
    </citation>
    <scope>NUCLEOTIDE SEQUENCE [LARGE SCALE GENOMIC DNA]</scope>
    <source>
        <strain evidence="6 7">CCTCC AB 2017055</strain>
    </source>
</reference>
<dbReference type="SUPFAM" id="SSF69819">
    <property type="entry name" value="MTH1598-like"/>
    <property type="match status" value="1"/>
</dbReference>
<sequence>MAGNPGTTGHRVVAHTADMQVQAWAPSVGECLAEAAKGLVHSFADIPAVTDVSEAPDDADDAAVRQLDIPAAAPADQLVTLLDEVIYRMDAHGELPRDVTAEPSAGGGLHVRFQMVDTTTVDTVGAVPKAVSLHELSCTEDDDGWVCSVTIDV</sequence>
<dbReference type="Pfam" id="PF01951">
    <property type="entry name" value="Archease"/>
    <property type="match status" value="1"/>
</dbReference>